<evidence type="ECO:0000256" key="1">
    <source>
        <dbReference type="SAM" id="MobiDB-lite"/>
    </source>
</evidence>
<proteinExistence type="predicted"/>
<feature type="transmembrane region" description="Helical" evidence="2">
    <location>
        <begin position="78"/>
        <end position="100"/>
    </location>
</feature>
<evidence type="ECO:0000256" key="2">
    <source>
        <dbReference type="SAM" id="Phobius"/>
    </source>
</evidence>
<feature type="transmembrane region" description="Helical" evidence="2">
    <location>
        <begin position="151"/>
        <end position="173"/>
    </location>
</feature>
<keyword evidence="2" id="KW-0472">Membrane</keyword>
<dbReference type="AlphaFoldDB" id="A0A179FRA6"/>
<reference evidence="3 4" key="1">
    <citation type="journal article" date="2016" name="PLoS Pathog.">
        <title>Biosynthesis of antibiotic leucinostatins in bio-control fungus Purpureocillium lilacinum and their inhibition on phytophthora revealed by genome mining.</title>
        <authorList>
            <person name="Wang G."/>
            <person name="Liu Z."/>
            <person name="Lin R."/>
            <person name="Li E."/>
            <person name="Mao Z."/>
            <person name="Ling J."/>
            <person name="Yang Y."/>
            <person name="Yin W.B."/>
            <person name="Xie B."/>
        </authorList>
    </citation>
    <scope>NUCLEOTIDE SEQUENCE [LARGE SCALE GENOMIC DNA]</scope>
    <source>
        <strain evidence="3">170</strain>
    </source>
</reference>
<name>A0A179FRA6_METCM</name>
<feature type="transmembrane region" description="Helical" evidence="2">
    <location>
        <begin position="193"/>
        <end position="212"/>
    </location>
</feature>
<feature type="compositionally biased region" description="Low complexity" evidence="1">
    <location>
        <begin position="32"/>
        <end position="61"/>
    </location>
</feature>
<keyword evidence="2" id="KW-1133">Transmembrane helix</keyword>
<dbReference type="EMBL" id="LSBJ02000003">
    <property type="protein sequence ID" value="OAQ67623.1"/>
    <property type="molecule type" value="Genomic_DNA"/>
</dbReference>
<gene>
    <name evidence="3" type="ORF">VFPPC_15707</name>
</gene>
<dbReference type="GeneID" id="28857454"/>
<keyword evidence="2" id="KW-0812">Transmembrane</keyword>
<comment type="caution">
    <text evidence="3">The sequence shown here is derived from an EMBL/GenBank/DDBJ whole genome shotgun (WGS) entry which is preliminary data.</text>
</comment>
<protein>
    <submittedName>
        <fullName evidence="3">Uncharacterized protein</fullName>
    </submittedName>
</protein>
<dbReference type="RefSeq" id="XP_018144473.1">
    <property type="nucleotide sequence ID" value="XM_018293460.1"/>
</dbReference>
<accession>A0A179FRA6</accession>
<sequence>MASEVNHARFTRVSLHEDPPQYSSYYSAEPDTIPGNGTPGTSTTTNATGSQSTTGDSSSPSYSYIQLRRLPKLKISPWILLIVVRFFHTLWYALPCYLALSAETAVKWPFSSPPPPRWLLYAGIMGISSNGITILLYIWGQTGMNTPDVFVKTSVVLDVLVFCGNVPFIALSWRQIDSDTEGYPLLKKITVCQVFSMILHVVQVVLMSCYILKTRWDRVKKSKPRTIKNGGVVEV</sequence>
<dbReference type="Proteomes" id="UP000078397">
    <property type="component" value="Unassembled WGS sequence"/>
</dbReference>
<keyword evidence="4" id="KW-1185">Reference proteome</keyword>
<feature type="region of interest" description="Disordered" evidence="1">
    <location>
        <begin position="18"/>
        <end position="61"/>
    </location>
</feature>
<evidence type="ECO:0000313" key="4">
    <source>
        <dbReference type="Proteomes" id="UP000078397"/>
    </source>
</evidence>
<evidence type="ECO:0000313" key="3">
    <source>
        <dbReference type="EMBL" id="OAQ67623.1"/>
    </source>
</evidence>
<dbReference type="KEGG" id="pchm:VFPPC_15707"/>
<organism evidence="3 4">
    <name type="scientific">Pochonia chlamydosporia 170</name>
    <dbReference type="NCBI Taxonomy" id="1380566"/>
    <lineage>
        <taxon>Eukaryota</taxon>
        <taxon>Fungi</taxon>
        <taxon>Dikarya</taxon>
        <taxon>Ascomycota</taxon>
        <taxon>Pezizomycotina</taxon>
        <taxon>Sordariomycetes</taxon>
        <taxon>Hypocreomycetidae</taxon>
        <taxon>Hypocreales</taxon>
        <taxon>Clavicipitaceae</taxon>
        <taxon>Pochonia</taxon>
    </lineage>
</organism>
<feature type="transmembrane region" description="Helical" evidence="2">
    <location>
        <begin position="120"/>
        <end position="139"/>
    </location>
</feature>